<evidence type="ECO:0000256" key="1">
    <source>
        <dbReference type="SAM" id="Phobius"/>
    </source>
</evidence>
<dbReference type="Proteomes" id="UP001596118">
    <property type="component" value="Unassembled WGS sequence"/>
</dbReference>
<keyword evidence="1" id="KW-0472">Membrane</keyword>
<dbReference type="RefSeq" id="WP_256412551.1">
    <property type="nucleotide sequence ID" value="NZ_JANHDM010000011.1"/>
</dbReference>
<protein>
    <submittedName>
        <fullName evidence="2">Uncharacterized protein</fullName>
    </submittedName>
</protein>
<feature type="transmembrane region" description="Helical" evidence="1">
    <location>
        <begin position="75"/>
        <end position="94"/>
    </location>
</feature>
<sequence>MVSVTDVRAAVLGRDRRDAVRAGVVAVGLFVVALASSSVTHLLSVSAGGPFQYLLVVVGIGFAVVHGFRNAGLLVCWALVSAPVAGTLAFYTWLTTRQDAAPVALPLSFYGHGAVAFWIPTVLVCGTFAFALGVLTRRAASLR</sequence>
<reference evidence="2 3" key="1">
    <citation type="journal article" date="2019" name="Int. J. Syst. Evol. Microbiol.">
        <title>The Global Catalogue of Microorganisms (GCM) 10K type strain sequencing project: providing services to taxonomists for standard genome sequencing and annotation.</title>
        <authorList>
            <consortium name="The Broad Institute Genomics Platform"/>
            <consortium name="The Broad Institute Genome Sequencing Center for Infectious Disease"/>
            <person name="Wu L."/>
            <person name="Ma J."/>
        </authorList>
    </citation>
    <scope>NUCLEOTIDE SEQUENCE [LARGE SCALE GENOMIC DNA]</scope>
    <source>
        <strain evidence="2 3">CGMCC 1.12124</strain>
    </source>
</reference>
<keyword evidence="1" id="KW-0812">Transmembrane</keyword>
<feature type="transmembrane region" description="Helical" evidence="1">
    <location>
        <begin position="51"/>
        <end position="68"/>
    </location>
</feature>
<feature type="transmembrane region" description="Helical" evidence="1">
    <location>
        <begin position="114"/>
        <end position="135"/>
    </location>
</feature>
<organism evidence="2 3">
    <name type="scientific">Halorubrum rubrum</name>
    <dbReference type="NCBI Taxonomy" id="1126240"/>
    <lineage>
        <taxon>Archaea</taxon>
        <taxon>Methanobacteriati</taxon>
        <taxon>Methanobacteriota</taxon>
        <taxon>Stenosarchaea group</taxon>
        <taxon>Halobacteria</taxon>
        <taxon>Halobacteriales</taxon>
        <taxon>Haloferacaceae</taxon>
        <taxon>Halorubrum</taxon>
    </lineage>
</organism>
<gene>
    <name evidence="2" type="ORF">ACFPM1_14735</name>
</gene>
<dbReference type="EMBL" id="JBHSKY010000017">
    <property type="protein sequence ID" value="MFC5280004.1"/>
    <property type="molecule type" value="Genomic_DNA"/>
</dbReference>
<evidence type="ECO:0000313" key="3">
    <source>
        <dbReference type="Proteomes" id="UP001596118"/>
    </source>
</evidence>
<name>A0ABD5R535_9EURY</name>
<comment type="caution">
    <text evidence="2">The sequence shown here is derived from an EMBL/GenBank/DDBJ whole genome shotgun (WGS) entry which is preliminary data.</text>
</comment>
<accession>A0ABD5R535</accession>
<keyword evidence="3" id="KW-1185">Reference proteome</keyword>
<feature type="transmembrane region" description="Helical" evidence="1">
    <location>
        <begin position="20"/>
        <end position="39"/>
    </location>
</feature>
<evidence type="ECO:0000313" key="2">
    <source>
        <dbReference type="EMBL" id="MFC5280004.1"/>
    </source>
</evidence>
<dbReference type="AlphaFoldDB" id="A0ABD5R535"/>
<proteinExistence type="predicted"/>
<keyword evidence="1" id="KW-1133">Transmembrane helix</keyword>